<name>A0A449BK49_9MOLU</name>
<evidence type="ECO:0000313" key="2">
    <source>
        <dbReference type="EMBL" id="VEU82828.1"/>
    </source>
</evidence>
<dbReference type="RefSeq" id="WP_035368458.1">
    <property type="nucleotide sequence ID" value="NZ_LR215050.1"/>
</dbReference>
<reference evidence="2 3" key="1">
    <citation type="submission" date="2019-01" db="EMBL/GenBank/DDBJ databases">
        <authorList>
            <consortium name="Pathogen Informatics"/>
        </authorList>
    </citation>
    <scope>NUCLEOTIDE SEQUENCE [LARGE SCALE GENOMIC DNA]</scope>
    <source>
        <strain evidence="2 3">NCTC10172</strain>
    </source>
</reference>
<dbReference type="EMBL" id="LR215050">
    <property type="protein sequence ID" value="VEU82828.1"/>
    <property type="molecule type" value="Genomic_DNA"/>
</dbReference>
<dbReference type="Proteomes" id="UP000290909">
    <property type="component" value="Chromosome"/>
</dbReference>
<keyword evidence="1" id="KW-0472">Membrane</keyword>
<proteinExistence type="predicted"/>
<dbReference type="AlphaFoldDB" id="A0A449BK49"/>
<keyword evidence="1" id="KW-0812">Transmembrane</keyword>
<sequence>MHVKYKKTLFWLYLLITIPFTFFSLFIEKLMGETYYFLEDICFGMGLLISILLIYKQFFSFISYEAKFEENGIIIIKGKKEIFIDIKNIKDIKYDPTQMEDTLETYSYVLVKKALNIKLKEPVRYRKYLFIKLVKEDYEKLPKAYVNLISNRAR</sequence>
<evidence type="ECO:0000313" key="3">
    <source>
        <dbReference type="Proteomes" id="UP000290909"/>
    </source>
</evidence>
<organism evidence="2 3">
    <name type="scientific">Acholeplasma hippikon</name>
    <dbReference type="NCBI Taxonomy" id="264636"/>
    <lineage>
        <taxon>Bacteria</taxon>
        <taxon>Bacillati</taxon>
        <taxon>Mycoplasmatota</taxon>
        <taxon>Mollicutes</taxon>
        <taxon>Acholeplasmatales</taxon>
        <taxon>Acholeplasmataceae</taxon>
        <taxon>Acholeplasma</taxon>
    </lineage>
</organism>
<protein>
    <submittedName>
        <fullName evidence="2">Uncharacterized protein</fullName>
    </submittedName>
</protein>
<dbReference type="KEGG" id="ahk:NCTC10172_00852"/>
<evidence type="ECO:0000256" key="1">
    <source>
        <dbReference type="SAM" id="Phobius"/>
    </source>
</evidence>
<keyword evidence="3" id="KW-1185">Reference proteome</keyword>
<dbReference type="STRING" id="1408416.GCA_000702765_00290"/>
<feature type="transmembrane region" description="Helical" evidence="1">
    <location>
        <begin position="34"/>
        <end position="55"/>
    </location>
</feature>
<keyword evidence="1" id="KW-1133">Transmembrane helix</keyword>
<gene>
    <name evidence="2" type="ORF">NCTC10172_00852</name>
</gene>
<feature type="transmembrane region" description="Helical" evidence="1">
    <location>
        <begin position="9"/>
        <end position="28"/>
    </location>
</feature>
<accession>A0A449BK49</accession>